<dbReference type="InterPro" id="IPR002410">
    <property type="entry name" value="Peptidase_S33"/>
</dbReference>
<dbReference type="InterPro" id="IPR005944">
    <property type="entry name" value="Pro_iminopeptidase"/>
</dbReference>
<keyword evidence="6" id="KW-0963">Cytoplasm</keyword>
<evidence type="ECO:0000313" key="11">
    <source>
        <dbReference type="EMBL" id="GAH31544.1"/>
    </source>
</evidence>
<evidence type="ECO:0000256" key="6">
    <source>
        <dbReference type="ARBA" id="ARBA00022490"/>
    </source>
</evidence>
<name>X1FQC1_9ZZZZ</name>
<proteinExistence type="inferred from homology"/>
<dbReference type="PRINTS" id="PR00793">
    <property type="entry name" value="PROAMNOPTASE"/>
</dbReference>
<comment type="subcellular location">
    <subcellularLocation>
        <location evidence="2">Cytoplasm</location>
    </subcellularLocation>
</comment>
<dbReference type="PANTHER" id="PTHR43722:SF1">
    <property type="entry name" value="PROLINE IMINOPEPTIDASE"/>
    <property type="match status" value="1"/>
</dbReference>
<dbReference type="Pfam" id="PF00561">
    <property type="entry name" value="Abhydrolase_1"/>
    <property type="match status" value="1"/>
</dbReference>
<comment type="catalytic activity">
    <reaction evidence="1">
        <text>Release of N-terminal proline from a peptide.</text>
        <dbReference type="EC" id="3.4.11.5"/>
    </reaction>
</comment>
<evidence type="ECO:0000256" key="1">
    <source>
        <dbReference type="ARBA" id="ARBA00001585"/>
    </source>
</evidence>
<evidence type="ECO:0000256" key="5">
    <source>
        <dbReference type="ARBA" id="ARBA00022438"/>
    </source>
</evidence>
<evidence type="ECO:0000256" key="7">
    <source>
        <dbReference type="ARBA" id="ARBA00022670"/>
    </source>
</evidence>
<organism evidence="11">
    <name type="scientific">marine sediment metagenome</name>
    <dbReference type="NCBI Taxonomy" id="412755"/>
    <lineage>
        <taxon>unclassified sequences</taxon>
        <taxon>metagenomes</taxon>
        <taxon>ecological metagenomes</taxon>
    </lineage>
</organism>
<evidence type="ECO:0000256" key="8">
    <source>
        <dbReference type="ARBA" id="ARBA00022801"/>
    </source>
</evidence>
<dbReference type="GO" id="GO:0004177">
    <property type="term" value="F:aminopeptidase activity"/>
    <property type="evidence" value="ECO:0007669"/>
    <property type="project" value="UniProtKB-KW"/>
</dbReference>
<protein>
    <recommendedName>
        <fullName evidence="4">prolyl aminopeptidase</fullName>
        <ecNumber evidence="4">3.4.11.5</ecNumber>
    </recommendedName>
    <alternativeName>
        <fullName evidence="9">Prolyl aminopeptidase</fullName>
    </alternativeName>
</protein>
<dbReference type="AlphaFoldDB" id="X1FQC1"/>
<feature type="domain" description="AB hydrolase-1" evidence="10">
    <location>
        <begin position="24"/>
        <end position="125"/>
    </location>
</feature>
<reference evidence="11" key="1">
    <citation type="journal article" date="2014" name="Front. Microbiol.">
        <title>High frequency of phylogenetically diverse reductive dehalogenase-homologous genes in deep subseafloor sedimentary metagenomes.</title>
        <authorList>
            <person name="Kawai M."/>
            <person name="Futagami T."/>
            <person name="Toyoda A."/>
            <person name="Takaki Y."/>
            <person name="Nishi S."/>
            <person name="Hori S."/>
            <person name="Arai W."/>
            <person name="Tsubouchi T."/>
            <person name="Morono Y."/>
            <person name="Uchiyama I."/>
            <person name="Ito T."/>
            <person name="Fujiyama A."/>
            <person name="Inagaki F."/>
            <person name="Takami H."/>
        </authorList>
    </citation>
    <scope>NUCLEOTIDE SEQUENCE</scope>
    <source>
        <strain evidence="11">Expedition CK06-06</strain>
    </source>
</reference>
<comment type="similarity">
    <text evidence="3">Belongs to the peptidase S33 family.</text>
</comment>
<dbReference type="PANTHER" id="PTHR43722">
    <property type="entry name" value="PROLINE IMINOPEPTIDASE"/>
    <property type="match status" value="1"/>
</dbReference>
<evidence type="ECO:0000256" key="3">
    <source>
        <dbReference type="ARBA" id="ARBA00010088"/>
    </source>
</evidence>
<dbReference type="Gene3D" id="3.40.50.1820">
    <property type="entry name" value="alpha/beta hydrolase"/>
    <property type="match status" value="1"/>
</dbReference>
<keyword evidence="5" id="KW-0031">Aminopeptidase</keyword>
<accession>X1FQC1</accession>
<dbReference type="EMBL" id="BARU01014172">
    <property type="protein sequence ID" value="GAH31544.1"/>
    <property type="molecule type" value="Genomic_DNA"/>
</dbReference>
<feature type="non-terminal residue" evidence="11">
    <location>
        <position position="1"/>
    </location>
</feature>
<comment type="caution">
    <text evidence="11">The sequence shown here is derived from an EMBL/GenBank/DDBJ whole genome shotgun (WGS) entry which is preliminary data.</text>
</comment>
<keyword evidence="7" id="KW-0645">Protease</keyword>
<dbReference type="InterPro" id="IPR029058">
    <property type="entry name" value="AB_hydrolase_fold"/>
</dbReference>
<evidence type="ECO:0000259" key="10">
    <source>
        <dbReference type="Pfam" id="PF00561"/>
    </source>
</evidence>
<evidence type="ECO:0000256" key="4">
    <source>
        <dbReference type="ARBA" id="ARBA00012568"/>
    </source>
</evidence>
<dbReference type="GO" id="GO:0005737">
    <property type="term" value="C:cytoplasm"/>
    <property type="evidence" value="ECO:0007669"/>
    <property type="project" value="UniProtKB-SubCell"/>
</dbReference>
<evidence type="ECO:0000256" key="2">
    <source>
        <dbReference type="ARBA" id="ARBA00004496"/>
    </source>
</evidence>
<keyword evidence="8" id="KW-0378">Hydrolase</keyword>
<gene>
    <name evidence="11" type="ORF">S03H2_25171</name>
</gene>
<dbReference type="SUPFAM" id="SSF53474">
    <property type="entry name" value="alpha/beta-Hydrolases"/>
    <property type="match status" value="1"/>
</dbReference>
<evidence type="ECO:0000256" key="9">
    <source>
        <dbReference type="ARBA" id="ARBA00029605"/>
    </source>
</evidence>
<dbReference type="GO" id="GO:0006508">
    <property type="term" value="P:proteolysis"/>
    <property type="evidence" value="ECO:0007669"/>
    <property type="project" value="UniProtKB-KW"/>
</dbReference>
<dbReference type="InterPro" id="IPR000073">
    <property type="entry name" value="AB_hydrolase_1"/>
</dbReference>
<dbReference type="EC" id="3.4.11.5" evidence="4"/>
<sequence>KCREEVMTINNVRIWTAIQGNGIPLVLCHGGPGGYDYLQPIAGMIDDLCRVARYDQRGSGRSEMKGPYNVDTFVEDLESLRRKLSFNEWIVCGHSWGAALALAYAIKYMPRTKAFIYISGTGIDPHWKEQYHRNRESLLTPRELEMLKRLEEKQKDIERFHR</sequence>